<dbReference type="PANTHER" id="PTHR33215">
    <property type="entry name" value="PROTEIN DISTAL ANTENNA"/>
    <property type="match status" value="1"/>
</dbReference>
<keyword evidence="4" id="KW-0805">Transcription regulation</keyword>
<feature type="region of interest" description="Disordered" evidence="10">
    <location>
        <begin position="69"/>
        <end position="97"/>
    </location>
</feature>
<dbReference type="SUPFAM" id="SSF46689">
    <property type="entry name" value="Homeodomain-like"/>
    <property type="match status" value="1"/>
</dbReference>
<dbReference type="Proteomes" id="UP000037069">
    <property type="component" value="Unassembled WGS sequence"/>
</dbReference>
<sequence length="696" mass="75122">MNIRMSTKGKRPLRSLTPSDKVHAIQRIHDGESKASVARDIGVPESTLRGWCKNEDKLRFMSRQAAAEKMGGEPLTDKLDGNTNLLGGPPEKRQRVDTSMPLNFSNKIKFDELTTFKRAPLTGLDFGGNKSLNDIGTFNGLAPDYGAFNGTTKNKVFGADISRPVDPSIAAISPLSSLSHLSGLTGLSQSPLAISFNELTSNLNLLAQLNPGLAAMSGLNGLANTGNNLRVNNMKPKPQIQSPRSETTERQTGLTVKNWAKQKPSTPTSSDSPAFGINLSQSDTTKSQLKNPGTTLMPPQLGGNLPPLPTLPEDPLLYWLKSQQAMLGLNNIYPPPPPIGATSPPIRSSTPQQQSLHASTPPIIPTPLTPSSTPSGSLDDKNSAWFNWCKAFGASLNSLAPAAAAVALHGNPLHQPPTSVNVESSNTVDGPLVGKTGFENILYSQLTKDSAPSPSVQSSSSVEQIHTEASNNIDMSNKPEDLSARSAKARSSPLSPLPTPAQSPERNVDQTVSNHNSPAPSPIPVGCEADFQESEPKPDTRNSLADCRDVLDNLLYKINNNNIENNNCLVSSVVSESEASYSSDHNNTDCPQNNNNNSNKTDEEERAKYEDEEVDADYIEAITHGEKFLQWLENCSNPRVTAVQLMQLRFLISSVKTVLDPKPTLKESTSTSNLSIAIEIDDSSEESNRSKMRRRK</sequence>
<dbReference type="OrthoDB" id="6624814at2759"/>
<dbReference type="GO" id="GO:0048749">
    <property type="term" value="P:compound eye development"/>
    <property type="evidence" value="ECO:0007669"/>
    <property type="project" value="UniProtKB-ARBA"/>
</dbReference>
<reference evidence="12 13" key="1">
    <citation type="journal article" date="2015" name="Nat. Commun.">
        <title>Lucilia cuprina genome unlocks parasitic fly biology to underpin future interventions.</title>
        <authorList>
            <person name="Anstead C.A."/>
            <person name="Korhonen P.K."/>
            <person name="Young N.D."/>
            <person name="Hall R.S."/>
            <person name="Jex A.R."/>
            <person name="Murali S.C."/>
            <person name="Hughes D.S."/>
            <person name="Lee S.F."/>
            <person name="Perry T."/>
            <person name="Stroehlein A.J."/>
            <person name="Ansell B.R."/>
            <person name="Breugelmans B."/>
            <person name="Hofmann A."/>
            <person name="Qu J."/>
            <person name="Dugan S."/>
            <person name="Lee S.L."/>
            <person name="Chao H."/>
            <person name="Dinh H."/>
            <person name="Han Y."/>
            <person name="Doddapaneni H.V."/>
            <person name="Worley K.C."/>
            <person name="Muzny D.M."/>
            <person name="Ioannidis P."/>
            <person name="Waterhouse R.M."/>
            <person name="Zdobnov E.M."/>
            <person name="James P.J."/>
            <person name="Bagnall N.H."/>
            <person name="Kotze A.C."/>
            <person name="Gibbs R.A."/>
            <person name="Richards S."/>
            <person name="Batterham P."/>
            <person name="Gasser R.B."/>
        </authorList>
    </citation>
    <scope>NUCLEOTIDE SEQUENCE [LARGE SCALE GENOMIC DNA]</scope>
    <source>
        <strain evidence="12 13">LS</strain>
        <tissue evidence="12">Full body</tissue>
    </source>
</reference>
<dbReference type="InterPro" id="IPR009057">
    <property type="entry name" value="Homeodomain-like_sf"/>
</dbReference>
<keyword evidence="2" id="KW-0217">Developmental protein</keyword>
<evidence type="ECO:0000256" key="3">
    <source>
        <dbReference type="ARBA" id="ARBA00022553"/>
    </source>
</evidence>
<accession>A0A0L0BVF2</accession>
<feature type="compositionally biased region" description="Low complexity" evidence="10">
    <location>
        <begin position="296"/>
        <end position="305"/>
    </location>
</feature>
<dbReference type="InterPro" id="IPR051839">
    <property type="entry name" value="RD_transcriptional_regulator"/>
</dbReference>
<feature type="compositionally biased region" description="Polar residues" evidence="10">
    <location>
        <begin position="347"/>
        <end position="358"/>
    </location>
</feature>
<protein>
    <recommendedName>
        <fullName evidence="11">HTH psq-type domain-containing protein</fullName>
    </recommendedName>
</protein>
<dbReference type="GO" id="GO:0021556">
    <property type="term" value="P:central nervous system formation"/>
    <property type="evidence" value="ECO:0007669"/>
    <property type="project" value="UniProtKB-ARBA"/>
</dbReference>
<evidence type="ECO:0000256" key="2">
    <source>
        <dbReference type="ARBA" id="ARBA00022473"/>
    </source>
</evidence>
<feature type="compositionally biased region" description="Low complexity" evidence="10">
    <location>
        <begin position="579"/>
        <end position="599"/>
    </location>
</feature>
<feature type="region of interest" description="Disordered" evidence="10">
    <location>
        <begin position="227"/>
        <end position="307"/>
    </location>
</feature>
<keyword evidence="5 9" id="KW-0238">DNA-binding</keyword>
<organism evidence="12 13">
    <name type="scientific">Lucilia cuprina</name>
    <name type="common">Green bottle fly</name>
    <name type="synonym">Australian sheep blowfly</name>
    <dbReference type="NCBI Taxonomy" id="7375"/>
    <lineage>
        <taxon>Eukaryota</taxon>
        <taxon>Metazoa</taxon>
        <taxon>Ecdysozoa</taxon>
        <taxon>Arthropoda</taxon>
        <taxon>Hexapoda</taxon>
        <taxon>Insecta</taxon>
        <taxon>Pterygota</taxon>
        <taxon>Neoptera</taxon>
        <taxon>Endopterygota</taxon>
        <taxon>Diptera</taxon>
        <taxon>Brachycera</taxon>
        <taxon>Muscomorpha</taxon>
        <taxon>Oestroidea</taxon>
        <taxon>Calliphoridae</taxon>
        <taxon>Luciliinae</taxon>
        <taxon>Lucilia</taxon>
    </lineage>
</organism>
<comment type="caution">
    <text evidence="12">The sequence shown here is derived from an EMBL/GenBank/DDBJ whole genome shotgun (WGS) entry which is preliminary data.</text>
</comment>
<evidence type="ECO:0000256" key="4">
    <source>
        <dbReference type="ARBA" id="ARBA00023015"/>
    </source>
</evidence>
<gene>
    <name evidence="12" type="ORF">FF38_09065</name>
</gene>
<feature type="region of interest" description="Disordered" evidence="10">
    <location>
        <begin position="448"/>
        <end position="544"/>
    </location>
</feature>
<feature type="compositionally biased region" description="Polar residues" evidence="10">
    <location>
        <begin position="239"/>
        <end position="255"/>
    </location>
</feature>
<dbReference type="PROSITE" id="PS50960">
    <property type="entry name" value="HTH_PSQ"/>
    <property type="match status" value="1"/>
</dbReference>
<feature type="compositionally biased region" description="Polar residues" evidence="10">
    <location>
        <begin position="263"/>
        <end position="294"/>
    </location>
</feature>
<feature type="region of interest" description="Disordered" evidence="10">
    <location>
        <begin position="579"/>
        <end position="608"/>
    </location>
</feature>
<dbReference type="Pfam" id="PF04218">
    <property type="entry name" value="CENP-B_N"/>
    <property type="match status" value="1"/>
</dbReference>
<dbReference type="GO" id="GO:0007379">
    <property type="term" value="P:segment specification"/>
    <property type="evidence" value="ECO:0007669"/>
    <property type="project" value="UniProtKB-ARBA"/>
</dbReference>
<dbReference type="FunFam" id="1.10.10.10:FF:000293">
    <property type="entry name" value="Tigger transposable element-derived protein 5"/>
    <property type="match status" value="1"/>
</dbReference>
<dbReference type="GO" id="GO:0005634">
    <property type="term" value="C:nucleus"/>
    <property type="evidence" value="ECO:0007669"/>
    <property type="project" value="UniProtKB-SubCell"/>
</dbReference>
<dbReference type="PANTHER" id="PTHR33215:SF13">
    <property type="entry name" value="PROTEIN DISTAL ANTENNA"/>
    <property type="match status" value="1"/>
</dbReference>
<dbReference type="GO" id="GO:0003677">
    <property type="term" value="F:DNA binding"/>
    <property type="evidence" value="ECO:0007669"/>
    <property type="project" value="UniProtKB-UniRule"/>
</dbReference>
<feature type="compositionally biased region" description="Polar residues" evidence="10">
    <location>
        <begin position="463"/>
        <end position="475"/>
    </location>
</feature>
<evidence type="ECO:0000256" key="10">
    <source>
        <dbReference type="SAM" id="MobiDB-lite"/>
    </source>
</evidence>
<dbReference type="AlphaFoldDB" id="A0A0L0BVF2"/>
<evidence type="ECO:0000313" key="13">
    <source>
        <dbReference type="Proteomes" id="UP000037069"/>
    </source>
</evidence>
<dbReference type="InterPro" id="IPR007889">
    <property type="entry name" value="HTH_Psq"/>
</dbReference>
<feature type="compositionally biased region" description="Low complexity" evidence="10">
    <location>
        <begin position="450"/>
        <end position="462"/>
    </location>
</feature>
<evidence type="ECO:0000256" key="6">
    <source>
        <dbReference type="ARBA" id="ARBA00023163"/>
    </source>
</evidence>
<name>A0A0L0BVF2_LUCCU</name>
<dbReference type="EMBL" id="JRES01001281">
    <property type="protein sequence ID" value="KNC23963.1"/>
    <property type="molecule type" value="Genomic_DNA"/>
</dbReference>
<feature type="compositionally biased region" description="Polar residues" evidence="10">
    <location>
        <begin position="502"/>
        <end position="518"/>
    </location>
</feature>
<dbReference type="OMA" id="HMNIRMG"/>
<feature type="region of interest" description="Disordered" evidence="10">
    <location>
        <begin position="332"/>
        <end position="377"/>
    </location>
</feature>
<comment type="subcellular location">
    <subcellularLocation>
        <location evidence="1 9">Nucleus</location>
    </subcellularLocation>
</comment>
<feature type="compositionally biased region" description="Basic and acidic residues" evidence="10">
    <location>
        <begin position="534"/>
        <end position="544"/>
    </location>
</feature>
<feature type="domain" description="HTH psq-type" evidence="11">
    <location>
        <begin position="7"/>
        <end position="58"/>
    </location>
</feature>
<dbReference type="InterPro" id="IPR036388">
    <property type="entry name" value="WH-like_DNA-bd_sf"/>
</dbReference>
<evidence type="ECO:0000256" key="7">
    <source>
        <dbReference type="ARBA" id="ARBA00023242"/>
    </source>
</evidence>
<evidence type="ECO:0000256" key="5">
    <source>
        <dbReference type="ARBA" id="ARBA00023125"/>
    </source>
</evidence>
<keyword evidence="6" id="KW-0804">Transcription</keyword>
<evidence type="ECO:0000256" key="9">
    <source>
        <dbReference type="PROSITE-ProRule" id="PRU00320"/>
    </source>
</evidence>
<dbReference type="GO" id="GO:0003700">
    <property type="term" value="F:DNA-binding transcription factor activity"/>
    <property type="evidence" value="ECO:0007669"/>
    <property type="project" value="UniProtKB-ARBA"/>
</dbReference>
<evidence type="ECO:0000256" key="8">
    <source>
        <dbReference type="ARBA" id="ARBA00053122"/>
    </source>
</evidence>
<keyword evidence="3" id="KW-0597">Phosphoprotein</keyword>
<keyword evidence="7 9" id="KW-0539">Nucleus</keyword>
<keyword evidence="13" id="KW-1185">Reference proteome</keyword>
<dbReference type="GO" id="GO:0007469">
    <property type="term" value="P:antennal development"/>
    <property type="evidence" value="ECO:0007669"/>
    <property type="project" value="UniProtKB-ARBA"/>
</dbReference>
<comment type="function">
    <text evidence="8">Probable transcription factor with a role in the retinal determination (RD) network. Regulates ato expression and is required for normal R8 induction and differentiation. Danr appears to repress Dan expression, but Dan is required for Danr expression anterior to the morphogenetic furrow (MF). Dan and Danr lie downstream of so and require dac function for highest levels of expression. Contributes to differentiation of antenna-specific characteristics; effector gene that acts downstream of homothorax (hth), Distal-less (Dll), cut (ct) and spineless (ss) genes to control differentiation of distal antennal structures.</text>
</comment>
<dbReference type="Gene3D" id="1.10.10.10">
    <property type="entry name" value="Winged helix-like DNA-binding domain superfamily/Winged helix DNA-binding domain"/>
    <property type="match status" value="1"/>
</dbReference>
<evidence type="ECO:0000313" key="12">
    <source>
        <dbReference type="EMBL" id="KNC23963.1"/>
    </source>
</evidence>
<proteinExistence type="predicted"/>
<evidence type="ECO:0000256" key="1">
    <source>
        <dbReference type="ARBA" id="ARBA00004123"/>
    </source>
</evidence>
<feature type="DNA-binding region" description="H-T-H motif" evidence="9">
    <location>
        <begin position="34"/>
        <end position="54"/>
    </location>
</feature>
<evidence type="ECO:0000259" key="11">
    <source>
        <dbReference type="PROSITE" id="PS50960"/>
    </source>
</evidence>